<protein>
    <submittedName>
        <fullName evidence="1">ParB N-terminal domain-containing protein</fullName>
    </submittedName>
</protein>
<keyword evidence="2" id="KW-1185">Reference proteome</keyword>
<dbReference type="InterPro" id="IPR036086">
    <property type="entry name" value="ParB/Sulfiredoxin_sf"/>
</dbReference>
<dbReference type="EMBL" id="JAHESF010000001">
    <property type="protein sequence ID" value="MBT1695461.1"/>
    <property type="molecule type" value="Genomic_DNA"/>
</dbReference>
<gene>
    <name evidence="1" type="ORF">KK083_01145</name>
</gene>
<dbReference type="SUPFAM" id="SSF110849">
    <property type="entry name" value="ParB/Sulfiredoxin"/>
    <property type="match status" value="1"/>
</dbReference>
<dbReference type="Proteomes" id="UP001319200">
    <property type="component" value="Unassembled WGS sequence"/>
</dbReference>
<dbReference type="AlphaFoldDB" id="A0AAP2DFI5"/>
<dbReference type="RefSeq" id="WP_254159573.1">
    <property type="nucleotide sequence ID" value="NZ_JAHESF010000001.1"/>
</dbReference>
<comment type="caution">
    <text evidence="1">The sequence shown here is derived from an EMBL/GenBank/DDBJ whole genome shotgun (WGS) entry which is preliminary data.</text>
</comment>
<organism evidence="1 2">
    <name type="scientific">Chryseosolibacter histidini</name>
    <dbReference type="NCBI Taxonomy" id="2782349"/>
    <lineage>
        <taxon>Bacteria</taxon>
        <taxon>Pseudomonadati</taxon>
        <taxon>Bacteroidota</taxon>
        <taxon>Cytophagia</taxon>
        <taxon>Cytophagales</taxon>
        <taxon>Chryseotaleaceae</taxon>
        <taxon>Chryseosolibacter</taxon>
    </lineage>
</organism>
<name>A0AAP2DFI5_9BACT</name>
<accession>A0AAP2DFI5</accession>
<evidence type="ECO:0000313" key="1">
    <source>
        <dbReference type="EMBL" id="MBT1695461.1"/>
    </source>
</evidence>
<evidence type="ECO:0000313" key="2">
    <source>
        <dbReference type="Proteomes" id="UP001319200"/>
    </source>
</evidence>
<proteinExistence type="predicted"/>
<sequence length="297" mass="33796">MQIIVMATTEKKLVISKELQDYIIPLNTEEFKQLENNIIKEGCRDPLVVWPKDNGSLVLVDGHNRYKICQKHDIPFNIKKIPFANVDEVKLWMVNNQMGRRNLTPDQLSYYRGLKYIALRKPLGGYTNVKAKGAAEISTSEALGEQFNVSESTVRRDAKFAEGMNIIQRSNPELKTKILSGAVKVKKADVQVLAEAKNADTISIRNEADLHNKAKNIRESLLNDIESKVKKIEQERITRAQKTLQDAEPIFLKKEDRVKKIKGMIISSINKAINKKDTKAIKELKKLIDDLAQVIFD</sequence>
<dbReference type="Gene3D" id="3.90.1530.10">
    <property type="entry name" value="Conserved hypothetical protein from pyrococcus furiosus pfu- 392566-001, ParB domain"/>
    <property type="match status" value="1"/>
</dbReference>
<reference evidence="1 2" key="1">
    <citation type="submission" date="2021-05" db="EMBL/GenBank/DDBJ databases">
        <title>A Polyphasic approach of four new species of the genus Ohtaekwangia: Ohtaekwangia histidinii sp. nov., Ohtaekwangia cretensis sp. nov., Ohtaekwangia indiensis sp. nov., Ohtaekwangia reichenbachii sp. nov. from diverse environment.</title>
        <authorList>
            <person name="Octaviana S."/>
        </authorList>
    </citation>
    <scope>NUCLEOTIDE SEQUENCE [LARGE SCALE GENOMIC DNA]</scope>
    <source>
        <strain evidence="1 2">PWU4</strain>
    </source>
</reference>